<dbReference type="KEGG" id="hbi:HBZC1_p0300"/>
<organism evidence="1 2">
    <name type="scientific">Helicobacter bizzozeronii (strain CIII-1)</name>
    <dbReference type="NCBI Taxonomy" id="1002804"/>
    <lineage>
        <taxon>Bacteria</taxon>
        <taxon>Pseudomonadati</taxon>
        <taxon>Campylobacterota</taxon>
        <taxon>Epsilonproteobacteria</taxon>
        <taxon>Campylobacterales</taxon>
        <taxon>Helicobacteraceae</taxon>
        <taxon>Helicobacter</taxon>
    </lineage>
</organism>
<geneLocation type="plasmid" evidence="1 2">
    <name>phbz1</name>
</geneLocation>
<dbReference type="AlphaFoldDB" id="F8KUH5"/>
<dbReference type="EMBL" id="FR871758">
    <property type="protein sequence ID" value="CCB80910.1"/>
    <property type="molecule type" value="Genomic_DNA"/>
</dbReference>
<evidence type="ECO:0000313" key="1">
    <source>
        <dbReference type="EMBL" id="CCB80910.1"/>
    </source>
</evidence>
<accession>F8KUH5</accession>
<proteinExistence type="predicted"/>
<dbReference type="HOGENOM" id="CLU_2553578_0_0_7"/>
<sequence>MHYTLKNKDRNVLEFEVLNEGKNLHFKVLDETLLPYYIRINGASEKHILRWLRKRKVPDNRWFAFSILDALEGGLEADEKTL</sequence>
<dbReference type="RefSeq" id="WP_013882017.1">
    <property type="nucleotide sequence ID" value="NC_015670.1"/>
</dbReference>
<keyword evidence="2" id="KW-1185">Reference proteome</keyword>
<protein>
    <submittedName>
        <fullName evidence="1">Uncharacterized protein</fullName>
    </submittedName>
</protein>
<keyword evidence="1" id="KW-0614">Plasmid</keyword>
<evidence type="ECO:0000313" key="2">
    <source>
        <dbReference type="Proteomes" id="UP000008387"/>
    </source>
</evidence>
<dbReference type="Proteomes" id="UP000008387">
    <property type="component" value="Plasmid phbz1"/>
</dbReference>
<reference evidence="1 2" key="1">
    <citation type="journal article" date="2011" name="J. Bacteriol.">
        <title>Genome sequence of Helicobacter bizzozeronii strain CIII-1, an isolate from human gastric mucosa.</title>
        <authorList>
            <person name="Schott T."/>
            <person name="Rossi M."/>
            <person name="Hanninen M.L."/>
        </authorList>
    </citation>
    <scope>NUCLEOTIDE SEQUENCE [LARGE SCALE GENOMIC DNA]</scope>
    <source>
        <strain evidence="1 2">CIII-1</strain>
    </source>
</reference>
<gene>
    <name evidence="1" type="ordered locus">HBZC1_p0300</name>
</gene>
<name>F8KUH5_HELBC</name>